<dbReference type="Pfam" id="PF02518">
    <property type="entry name" value="HATPase_c"/>
    <property type="match status" value="1"/>
</dbReference>
<evidence type="ECO:0000313" key="8">
    <source>
        <dbReference type="Proteomes" id="UP000198850"/>
    </source>
</evidence>
<dbReference type="GO" id="GO:0000155">
    <property type="term" value="F:phosphorelay sensor kinase activity"/>
    <property type="evidence" value="ECO:0007669"/>
    <property type="project" value="InterPro"/>
</dbReference>
<dbReference type="PANTHER" id="PTHR43547:SF2">
    <property type="entry name" value="HYBRID SIGNAL TRANSDUCTION HISTIDINE KINASE C"/>
    <property type="match status" value="1"/>
</dbReference>
<dbReference type="RefSeq" id="WP_139298304.1">
    <property type="nucleotide sequence ID" value="NZ_FNRA01000004.1"/>
</dbReference>
<sequence>MALLLLIEDEETLRNNTQELLELHGYQCIVAANGNEGVDLAKEFLPDLVICDVLLPGIDGFGLKTVLNDFEPTSNIPFIYLSSKAEREDMRKAMDLGAKDYITKPFKFVEVASSIERILLQKADLHKSIDDHVIKVLVDYIKLAKHECNTPLHAITTLTELLRVKNQSGETIDELAVAIITSSKRLSKTLTNLGELMRLTHYFPMEEYVYKAFNVSDVILITARTNLKINNRLSDLTAEIEQVSSAEFAKEDIATMIDELTDNAVKFSQPLSRITVDFGKADASDQFVLKVHNQLSVATTFTENDIRPFKQHDCTLVRQHGSGLGLYLVSLIVKKYNGKLRVEYTADMGITIVVSLPVGRSNPAHQDNINMVGI</sequence>
<feature type="domain" description="Histidine kinase" evidence="5">
    <location>
        <begin position="143"/>
        <end position="360"/>
    </location>
</feature>
<dbReference type="Gene3D" id="3.30.565.10">
    <property type="entry name" value="Histidine kinase-like ATPase, C-terminal domain"/>
    <property type="match status" value="1"/>
</dbReference>
<evidence type="ECO:0000259" key="5">
    <source>
        <dbReference type="PROSITE" id="PS50109"/>
    </source>
</evidence>
<evidence type="ECO:0000256" key="4">
    <source>
        <dbReference type="PROSITE-ProRule" id="PRU00169"/>
    </source>
</evidence>
<evidence type="ECO:0000256" key="3">
    <source>
        <dbReference type="ARBA" id="ARBA00022553"/>
    </source>
</evidence>
<dbReference type="OrthoDB" id="9763484at2"/>
<evidence type="ECO:0000313" key="7">
    <source>
        <dbReference type="EMBL" id="SEA66584.1"/>
    </source>
</evidence>
<dbReference type="InterPro" id="IPR036890">
    <property type="entry name" value="HATPase_C_sf"/>
</dbReference>
<dbReference type="Pfam" id="PF00072">
    <property type="entry name" value="Response_reg"/>
    <property type="match status" value="1"/>
</dbReference>
<dbReference type="PROSITE" id="PS50110">
    <property type="entry name" value="RESPONSE_REGULATORY"/>
    <property type="match status" value="1"/>
</dbReference>
<keyword evidence="7" id="KW-0418">Kinase</keyword>
<dbReference type="STRING" id="425514.SAMN05443550_104289"/>
<dbReference type="AlphaFoldDB" id="A0A1H4D1I1"/>
<dbReference type="SUPFAM" id="SSF55874">
    <property type="entry name" value="ATPase domain of HSP90 chaperone/DNA topoisomerase II/histidine kinase"/>
    <property type="match status" value="1"/>
</dbReference>
<keyword evidence="8" id="KW-1185">Reference proteome</keyword>
<protein>
    <recommendedName>
        <fullName evidence="2">histidine kinase</fullName>
        <ecNumber evidence="2">2.7.13.3</ecNumber>
    </recommendedName>
</protein>
<feature type="modified residue" description="4-aspartylphosphate" evidence="4">
    <location>
        <position position="52"/>
    </location>
</feature>
<comment type="catalytic activity">
    <reaction evidence="1">
        <text>ATP + protein L-histidine = ADP + protein N-phospho-L-histidine.</text>
        <dbReference type="EC" id="2.7.13.3"/>
    </reaction>
</comment>
<gene>
    <name evidence="7" type="ORF">SAMN05443550_104289</name>
</gene>
<dbReference type="InterPro" id="IPR001789">
    <property type="entry name" value="Sig_transdc_resp-reg_receiver"/>
</dbReference>
<dbReference type="Gene3D" id="3.40.50.2300">
    <property type="match status" value="1"/>
</dbReference>
<reference evidence="7 8" key="1">
    <citation type="submission" date="2016-10" db="EMBL/GenBank/DDBJ databases">
        <authorList>
            <person name="de Groot N.N."/>
        </authorList>
    </citation>
    <scope>NUCLEOTIDE SEQUENCE [LARGE SCALE GENOMIC DNA]</scope>
    <source>
        <strain evidence="7 8">DSM 19033</strain>
    </source>
</reference>
<accession>A0A1H4D1I1</accession>
<dbReference type="Gene3D" id="1.10.287.130">
    <property type="match status" value="1"/>
</dbReference>
<evidence type="ECO:0000259" key="6">
    <source>
        <dbReference type="PROSITE" id="PS50110"/>
    </source>
</evidence>
<dbReference type="PANTHER" id="PTHR43547">
    <property type="entry name" value="TWO-COMPONENT HISTIDINE KINASE"/>
    <property type="match status" value="1"/>
</dbReference>
<dbReference type="Proteomes" id="UP000198850">
    <property type="component" value="Unassembled WGS sequence"/>
</dbReference>
<dbReference type="PROSITE" id="PS50109">
    <property type="entry name" value="HIS_KIN"/>
    <property type="match status" value="1"/>
</dbReference>
<dbReference type="InterPro" id="IPR011006">
    <property type="entry name" value="CheY-like_superfamily"/>
</dbReference>
<dbReference type="CDD" id="cd17574">
    <property type="entry name" value="REC_OmpR"/>
    <property type="match status" value="1"/>
</dbReference>
<proteinExistence type="predicted"/>
<keyword evidence="7" id="KW-0808">Transferase</keyword>
<dbReference type="SUPFAM" id="SSF47384">
    <property type="entry name" value="Homodimeric domain of signal transducing histidine kinase"/>
    <property type="match status" value="1"/>
</dbReference>
<dbReference type="EC" id="2.7.13.3" evidence="2"/>
<dbReference type="SUPFAM" id="SSF52172">
    <property type="entry name" value="CheY-like"/>
    <property type="match status" value="1"/>
</dbReference>
<evidence type="ECO:0000256" key="1">
    <source>
        <dbReference type="ARBA" id="ARBA00000085"/>
    </source>
</evidence>
<keyword evidence="3 4" id="KW-0597">Phosphoprotein</keyword>
<dbReference type="InterPro" id="IPR005467">
    <property type="entry name" value="His_kinase_dom"/>
</dbReference>
<name>A0A1H4D1I1_9SPHI</name>
<feature type="domain" description="Response regulatory" evidence="6">
    <location>
        <begin position="3"/>
        <end position="119"/>
    </location>
</feature>
<dbReference type="InterPro" id="IPR003594">
    <property type="entry name" value="HATPase_dom"/>
</dbReference>
<dbReference type="InterPro" id="IPR003661">
    <property type="entry name" value="HisK_dim/P_dom"/>
</dbReference>
<dbReference type="CDD" id="cd00082">
    <property type="entry name" value="HisKA"/>
    <property type="match status" value="1"/>
</dbReference>
<dbReference type="EMBL" id="FNRA01000004">
    <property type="protein sequence ID" value="SEA66584.1"/>
    <property type="molecule type" value="Genomic_DNA"/>
</dbReference>
<dbReference type="SMART" id="SM00448">
    <property type="entry name" value="REC"/>
    <property type="match status" value="1"/>
</dbReference>
<evidence type="ECO:0000256" key="2">
    <source>
        <dbReference type="ARBA" id="ARBA00012438"/>
    </source>
</evidence>
<dbReference type="InterPro" id="IPR036097">
    <property type="entry name" value="HisK_dim/P_sf"/>
</dbReference>
<organism evidence="7 8">
    <name type="scientific">Pedobacter hartonius</name>
    <dbReference type="NCBI Taxonomy" id="425514"/>
    <lineage>
        <taxon>Bacteria</taxon>
        <taxon>Pseudomonadati</taxon>
        <taxon>Bacteroidota</taxon>
        <taxon>Sphingobacteriia</taxon>
        <taxon>Sphingobacteriales</taxon>
        <taxon>Sphingobacteriaceae</taxon>
        <taxon>Pedobacter</taxon>
    </lineage>
</organism>